<evidence type="ECO:0000313" key="2">
    <source>
        <dbReference type="Proteomes" id="UP000777935"/>
    </source>
</evidence>
<sequence length="310" mass="32402">MMFAIGFSIGSASTIGTVKGAMARVFNFTSGTLPNGISYSRNSPATQFDIAGHMSNVANDVPRFSFDPIIAQSVGLLVENERTNILPHAIATRNDWSRSGATVTDLTLDALGYFPGVSVISGGQNWHRILDHATLIANQVYAVTMLYRAGSSGMAAVTLKDGTSGAASSISGSIGMLAAENASAGPVSQLTETLLSDGLTYRCTLLYTPNFSGSFNIGFGPDSKTAGEDVILLGMQMEPASDASSFILSTNAATIRAADQVGIVGVTGLHDVLITYGDNSQELLQAQSIADGYWPNMTQNTVKQIALTAL</sequence>
<reference evidence="1 2" key="1">
    <citation type="submission" date="2020-06" db="EMBL/GenBank/DDBJ databases">
        <title>Sulfitobacter algicola sp. nov., isolated from green algae.</title>
        <authorList>
            <person name="Wang C."/>
        </authorList>
    </citation>
    <scope>NUCLEOTIDE SEQUENCE [LARGE SCALE GENOMIC DNA]</scope>
    <source>
        <strain evidence="1 2">1151</strain>
    </source>
</reference>
<gene>
    <name evidence="1" type="ORF">HRQ87_03530</name>
</gene>
<accession>A0ABX2IMV0</accession>
<evidence type="ECO:0000313" key="1">
    <source>
        <dbReference type="EMBL" id="NSX53865.1"/>
    </source>
</evidence>
<comment type="caution">
    <text evidence="1">The sequence shown here is derived from an EMBL/GenBank/DDBJ whole genome shotgun (WGS) entry which is preliminary data.</text>
</comment>
<organism evidence="1 2">
    <name type="scientific">Parasulfitobacter algicola</name>
    <dbReference type="NCBI Taxonomy" id="2614809"/>
    <lineage>
        <taxon>Bacteria</taxon>
        <taxon>Pseudomonadati</taxon>
        <taxon>Pseudomonadota</taxon>
        <taxon>Alphaproteobacteria</taxon>
        <taxon>Rhodobacterales</taxon>
        <taxon>Roseobacteraceae</taxon>
        <taxon>Parasulfitobacter</taxon>
    </lineage>
</organism>
<dbReference type="Proteomes" id="UP000777935">
    <property type="component" value="Unassembled WGS sequence"/>
</dbReference>
<dbReference type="RefSeq" id="WP_174135240.1">
    <property type="nucleotide sequence ID" value="NZ_JABUFE010000001.1"/>
</dbReference>
<name>A0ABX2IMV0_9RHOB</name>
<keyword evidence="2" id="KW-1185">Reference proteome</keyword>
<dbReference type="EMBL" id="JABUFE010000001">
    <property type="protein sequence ID" value="NSX53865.1"/>
    <property type="molecule type" value="Genomic_DNA"/>
</dbReference>
<protein>
    <submittedName>
        <fullName evidence="1">Uncharacterized protein</fullName>
    </submittedName>
</protein>
<proteinExistence type="predicted"/>